<dbReference type="PANTHER" id="PTHR42964">
    <property type="entry name" value="ENOYL-COA HYDRATASE"/>
    <property type="match status" value="1"/>
</dbReference>
<dbReference type="Gene3D" id="3.90.226.10">
    <property type="entry name" value="2-enoyl-CoA Hydratase, Chain A, domain 1"/>
    <property type="match status" value="1"/>
</dbReference>
<dbReference type="Pfam" id="PF00378">
    <property type="entry name" value="ECH_1"/>
    <property type="match status" value="1"/>
</dbReference>
<keyword evidence="2" id="KW-0456">Lyase</keyword>
<dbReference type="InterPro" id="IPR051683">
    <property type="entry name" value="Enoyl-CoA_Hydratase/Isomerase"/>
</dbReference>
<reference evidence="2" key="1">
    <citation type="submission" date="2014-04" db="EMBL/GenBank/DDBJ databases">
        <title>In planta biocontrol of soil-borne Fusarium wilt of banana through a plant endophytic bacterium, Burkholderia cenocepacia 869T2.</title>
        <authorList>
            <person name="Ho Y.-N."/>
            <person name="Chiang H.-M."/>
            <person name="Chao C.-P."/>
            <person name="Su C.-C."/>
            <person name="Hsu H.-F."/>
            <person name="Guo C.-T."/>
            <person name="Hsieh J.-L."/>
            <person name="Huang C.-C."/>
        </authorList>
    </citation>
    <scope>NUCLEOTIDE SEQUENCE [LARGE SCALE GENOMIC DNA]</scope>
    <source>
        <strain evidence="2">869T2</strain>
    </source>
</reference>
<evidence type="ECO:0000256" key="1">
    <source>
        <dbReference type="ARBA" id="ARBA00005254"/>
    </source>
</evidence>
<protein>
    <submittedName>
        <fullName evidence="2">Enoyl-CoA hydratase</fullName>
        <ecNumber evidence="2">4.2.1.17</ecNumber>
    </submittedName>
</protein>
<gene>
    <name evidence="2" type="ORF">DT99_27930</name>
</gene>
<proteinExistence type="inferred from homology"/>
<dbReference type="GO" id="GO:0004300">
    <property type="term" value="F:enoyl-CoA hydratase activity"/>
    <property type="evidence" value="ECO:0007669"/>
    <property type="project" value="UniProtKB-EC"/>
</dbReference>
<dbReference type="InterPro" id="IPR029045">
    <property type="entry name" value="ClpP/crotonase-like_dom_sf"/>
</dbReference>
<comment type="similarity">
    <text evidence="1">Belongs to the enoyl-CoA hydratase/isomerase family.</text>
</comment>
<dbReference type="OrthoDB" id="9807606at2"/>
<dbReference type="SUPFAM" id="SSF52096">
    <property type="entry name" value="ClpP/crotonase"/>
    <property type="match status" value="1"/>
</dbReference>
<dbReference type="InterPro" id="IPR014748">
    <property type="entry name" value="Enoyl-CoA_hydra_C"/>
</dbReference>
<organism evidence="2">
    <name type="scientific">Burkholderia cenocepacia</name>
    <dbReference type="NCBI Taxonomy" id="95486"/>
    <lineage>
        <taxon>Bacteria</taxon>
        <taxon>Pseudomonadati</taxon>
        <taxon>Pseudomonadota</taxon>
        <taxon>Betaproteobacteria</taxon>
        <taxon>Burkholderiales</taxon>
        <taxon>Burkholderiaceae</taxon>
        <taxon>Burkholderia</taxon>
        <taxon>Burkholderia cepacia complex</taxon>
    </lineage>
</organism>
<dbReference type="CDD" id="cd06558">
    <property type="entry name" value="crotonase-like"/>
    <property type="match status" value="1"/>
</dbReference>
<sequence length="261" mass="27842">MRYETIKVSEAGRVATVTLARPDVRNAFNETTIAELTTAFEWLDAHEGVRAIVLAAEGAAFCAGADLNWMKKMAGYSDDENRADARKLARMLEAIHRCGKPVIARVHGDAYAGGVGLVAAADIAIAADGVKFCLSEARLGLIPATIAPYVVRAMGERAARRYFTTAEVFDSARAASLGFIHDAVPADALDETVAKLAATLVANGPDAVKACKRLVADVAGRPLDATLIEQTADWIARTRAGAEAREGIASFLEKRTPSWRE</sequence>
<dbReference type="EMBL" id="JJOA01000030">
    <property type="protein sequence ID" value="KEA56285.1"/>
    <property type="molecule type" value="Genomic_DNA"/>
</dbReference>
<dbReference type="EC" id="4.2.1.17" evidence="2"/>
<name>A0A071M718_9BURK</name>
<dbReference type="AlphaFoldDB" id="A0A071M718"/>
<dbReference type="Gene3D" id="1.10.12.10">
    <property type="entry name" value="Lyase 2-enoyl-coa Hydratase, Chain A, domain 2"/>
    <property type="match status" value="1"/>
</dbReference>
<dbReference type="InterPro" id="IPR001753">
    <property type="entry name" value="Enoyl-CoA_hydra/iso"/>
</dbReference>
<accession>A0A071M718</accession>
<dbReference type="GO" id="GO:0008300">
    <property type="term" value="P:isoprenoid catabolic process"/>
    <property type="evidence" value="ECO:0007669"/>
    <property type="project" value="TreeGrafter"/>
</dbReference>
<comment type="caution">
    <text evidence="2">The sequence shown here is derived from an EMBL/GenBank/DDBJ whole genome shotgun (WGS) entry which is preliminary data.</text>
</comment>
<dbReference type="PANTHER" id="PTHR42964:SF1">
    <property type="entry name" value="POLYKETIDE BIOSYNTHESIS ENOYL-COA HYDRATASE PKSH-RELATED"/>
    <property type="match status" value="1"/>
</dbReference>
<evidence type="ECO:0000313" key="2">
    <source>
        <dbReference type="EMBL" id="KEA56285.1"/>
    </source>
</evidence>